<dbReference type="AlphaFoldDB" id="A0A653DCF0"/>
<protein>
    <submittedName>
        <fullName evidence="2">Uncharacterized protein</fullName>
    </submittedName>
</protein>
<feature type="region of interest" description="Disordered" evidence="1">
    <location>
        <begin position="78"/>
        <end position="121"/>
    </location>
</feature>
<dbReference type="Proteomes" id="UP000410492">
    <property type="component" value="Unassembled WGS sequence"/>
</dbReference>
<organism evidence="2 3">
    <name type="scientific">Callosobruchus maculatus</name>
    <name type="common">Southern cowpea weevil</name>
    <name type="synonym">Pulse bruchid</name>
    <dbReference type="NCBI Taxonomy" id="64391"/>
    <lineage>
        <taxon>Eukaryota</taxon>
        <taxon>Metazoa</taxon>
        <taxon>Ecdysozoa</taxon>
        <taxon>Arthropoda</taxon>
        <taxon>Hexapoda</taxon>
        <taxon>Insecta</taxon>
        <taxon>Pterygota</taxon>
        <taxon>Neoptera</taxon>
        <taxon>Endopterygota</taxon>
        <taxon>Coleoptera</taxon>
        <taxon>Polyphaga</taxon>
        <taxon>Cucujiformia</taxon>
        <taxon>Chrysomeloidea</taxon>
        <taxon>Chrysomelidae</taxon>
        <taxon>Bruchinae</taxon>
        <taxon>Bruchini</taxon>
        <taxon>Callosobruchus</taxon>
    </lineage>
</organism>
<sequence>MAHVGEANGCDVSGPLRWALRKVVTRSIVESSLVDLPVRRWWEYRYRSTTFAQAPEKRRHLSLLLLWVLGADVSSDISDHQMENGEDFSKDVSAEGHQNGSGDAPMADSGSADTPGRDDDR</sequence>
<gene>
    <name evidence="2" type="ORF">CALMAC_LOCUS16403</name>
</gene>
<evidence type="ECO:0000313" key="3">
    <source>
        <dbReference type="Proteomes" id="UP000410492"/>
    </source>
</evidence>
<dbReference type="OrthoDB" id="1875751at2759"/>
<evidence type="ECO:0000256" key="1">
    <source>
        <dbReference type="SAM" id="MobiDB-lite"/>
    </source>
</evidence>
<dbReference type="EMBL" id="CAACVG010011347">
    <property type="protein sequence ID" value="VEN57890.1"/>
    <property type="molecule type" value="Genomic_DNA"/>
</dbReference>
<name>A0A653DCF0_CALMS</name>
<evidence type="ECO:0000313" key="2">
    <source>
        <dbReference type="EMBL" id="VEN57890.1"/>
    </source>
</evidence>
<reference evidence="2 3" key="1">
    <citation type="submission" date="2019-01" db="EMBL/GenBank/DDBJ databases">
        <authorList>
            <person name="Sayadi A."/>
        </authorList>
    </citation>
    <scope>NUCLEOTIDE SEQUENCE [LARGE SCALE GENOMIC DNA]</scope>
</reference>
<proteinExistence type="predicted"/>
<feature type="compositionally biased region" description="Basic and acidic residues" evidence="1">
    <location>
        <begin position="78"/>
        <end position="94"/>
    </location>
</feature>
<accession>A0A653DCF0</accession>
<keyword evidence="3" id="KW-1185">Reference proteome</keyword>